<evidence type="ECO:0000256" key="4">
    <source>
        <dbReference type="ARBA" id="ARBA00022842"/>
    </source>
</evidence>
<dbReference type="InterPro" id="IPR024924">
    <property type="entry name" value="7-CO-7-deazaguanine_synth-like"/>
</dbReference>
<sequence length="239" mass="27055">MSYRVREIFSTLQGEGSRAGSLSVFVRFAGCNLWNGRPEDREKGKGACALWCDTDFVKGKEVSAEDVRLELDRLWGERLPSAKWCVLSGGEPLLQVDHALVDELQRHGWNVAIETNGTLDNRALDLMDHVCVSPKLGSTIERMRADELKVVLPGHVDFEKGWTDGRLVDLQESGEWGALYIQPQDPIYTDEVNASYLASKVRTGGRDLYERNLNRCLNFVANHPEWRLSLQVHKYARIP</sequence>
<keyword evidence="4" id="KW-0460">Magnesium</keyword>
<evidence type="ECO:0000256" key="5">
    <source>
        <dbReference type="ARBA" id="ARBA00023004"/>
    </source>
</evidence>
<evidence type="ECO:0000256" key="7">
    <source>
        <dbReference type="ARBA" id="ARBA00023239"/>
    </source>
</evidence>
<keyword evidence="6" id="KW-0411">Iron-sulfur</keyword>
<gene>
    <name evidence="9" type="ORF">LCGC14_0455600</name>
</gene>
<dbReference type="HAMAP" id="MF_00917">
    <property type="entry name" value="QueE"/>
    <property type="match status" value="1"/>
</dbReference>
<dbReference type="GO" id="GO:0051539">
    <property type="term" value="F:4 iron, 4 sulfur cluster binding"/>
    <property type="evidence" value="ECO:0007669"/>
    <property type="project" value="UniProtKB-KW"/>
</dbReference>
<proteinExistence type="inferred from homology"/>
<evidence type="ECO:0000256" key="3">
    <source>
        <dbReference type="ARBA" id="ARBA00022723"/>
    </source>
</evidence>
<keyword evidence="3" id="KW-0479">Metal-binding</keyword>
<evidence type="ECO:0000256" key="1">
    <source>
        <dbReference type="ARBA" id="ARBA00022485"/>
    </source>
</evidence>
<feature type="domain" description="Radical SAM core" evidence="8">
    <location>
        <begin position="18"/>
        <end position="239"/>
    </location>
</feature>
<dbReference type="InterPro" id="IPR013785">
    <property type="entry name" value="Aldolase_TIM"/>
</dbReference>
<keyword evidence="5" id="KW-0408">Iron</keyword>
<dbReference type="AlphaFoldDB" id="A0A0F9SLS6"/>
<organism evidence="9">
    <name type="scientific">marine sediment metagenome</name>
    <dbReference type="NCBI Taxonomy" id="412755"/>
    <lineage>
        <taxon>unclassified sequences</taxon>
        <taxon>metagenomes</taxon>
        <taxon>ecological metagenomes</taxon>
    </lineage>
</organism>
<dbReference type="GO" id="GO:0046872">
    <property type="term" value="F:metal ion binding"/>
    <property type="evidence" value="ECO:0007669"/>
    <property type="project" value="UniProtKB-KW"/>
</dbReference>
<dbReference type="SUPFAM" id="SSF102114">
    <property type="entry name" value="Radical SAM enzymes"/>
    <property type="match status" value="1"/>
</dbReference>
<dbReference type="PROSITE" id="PS51918">
    <property type="entry name" value="RADICAL_SAM"/>
    <property type="match status" value="1"/>
</dbReference>
<evidence type="ECO:0000256" key="6">
    <source>
        <dbReference type="ARBA" id="ARBA00023014"/>
    </source>
</evidence>
<dbReference type="InterPro" id="IPR007197">
    <property type="entry name" value="rSAM"/>
</dbReference>
<protein>
    <recommendedName>
        <fullName evidence="8">Radical SAM core domain-containing protein</fullName>
    </recommendedName>
</protein>
<dbReference type="Gene3D" id="3.20.20.70">
    <property type="entry name" value="Aldolase class I"/>
    <property type="match status" value="1"/>
</dbReference>
<comment type="caution">
    <text evidence="9">The sequence shown here is derived from an EMBL/GenBank/DDBJ whole genome shotgun (WGS) entry which is preliminary data.</text>
</comment>
<evidence type="ECO:0000313" key="9">
    <source>
        <dbReference type="EMBL" id="KKN68004.1"/>
    </source>
</evidence>
<evidence type="ECO:0000259" key="8">
    <source>
        <dbReference type="PROSITE" id="PS51918"/>
    </source>
</evidence>
<dbReference type="InterPro" id="IPR058240">
    <property type="entry name" value="rSAM_sf"/>
</dbReference>
<dbReference type="GO" id="GO:0016829">
    <property type="term" value="F:lyase activity"/>
    <property type="evidence" value="ECO:0007669"/>
    <property type="project" value="UniProtKB-KW"/>
</dbReference>
<evidence type="ECO:0000256" key="2">
    <source>
        <dbReference type="ARBA" id="ARBA00022691"/>
    </source>
</evidence>
<reference evidence="9" key="1">
    <citation type="journal article" date="2015" name="Nature">
        <title>Complex archaea that bridge the gap between prokaryotes and eukaryotes.</title>
        <authorList>
            <person name="Spang A."/>
            <person name="Saw J.H."/>
            <person name="Jorgensen S.L."/>
            <person name="Zaremba-Niedzwiedzka K."/>
            <person name="Martijn J."/>
            <person name="Lind A.E."/>
            <person name="van Eijk R."/>
            <person name="Schleper C."/>
            <person name="Guy L."/>
            <person name="Ettema T.J."/>
        </authorList>
    </citation>
    <scope>NUCLEOTIDE SEQUENCE</scope>
</reference>
<dbReference type="PANTHER" id="PTHR42836">
    <property type="entry name" value="7-CARBOXY-7-DEAZAGUANINE SYNTHASE"/>
    <property type="match status" value="1"/>
</dbReference>
<keyword evidence="1" id="KW-0004">4Fe-4S</keyword>
<dbReference type="EMBL" id="LAZR01000460">
    <property type="protein sequence ID" value="KKN68004.1"/>
    <property type="molecule type" value="Genomic_DNA"/>
</dbReference>
<dbReference type="PANTHER" id="PTHR42836:SF1">
    <property type="entry name" value="7-CARBOXY-7-DEAZAGUANINE SYNTHASE"/>
    <property type="match status" value="1"/>
</dbReference>
<accession>A0A0F9SLS6</accession>
<keyword evidence="7" id="KW-0456">Lyase</keyword>
<keyword evidence="2" id="KW-0949">S-adenosyl-L-methionine</keyword>
<name>A0A0F9SLS6_9ZZZZ</name>
<dbReference type="PIRSF" id="PIRSF000370">
    <property type="entry name" value="QueE"/>
    <property type="match status" value="1"/>
</dbReference>